<keyword evidence="3" id="KW-1185">Reference proteome</keyword>
<dbReference type="SMART" id="SM00898">
    <property type="entry name" value="Fapy_DNA_glyco"/>
    <property type="match status" value="1"/>
</dbReference>
<dbReference type="EMBL" id="AXCV01000525">
    <property type="protein sequence ID" value="KGO22623.1"/>
    <property type="molecule type" value="Genomic_DNA"/>
</dbReference>
<organism evidence="2 3">
    <name type="scientific">Oenococcus alcoholitolerans</name>
    <dbReference type="NCBI Taxonomy" id="931074"/>
    <lineage>
        <taxon>Bacteria</taxon>
        <taxon>Bacillati</taxon>
        <taxon>Bacillota</taxon>
        <taxon>Bacilli</taxon>
        <taxon>Lactobacillales</taxon>
        <taxon>Lactobacillaceae</taxon>
        <taxon>Oenococcus</taxon>
    </lineage>
</organism>
<dbReference type="CDD" id="cd08966">
    <property type="entry name" value="EcFpg-like_N"/>
    <property type="match status" value="1"/>
</dbReference>
<dbReference type="SUPFAM" id="SSF81624">
    <property type="entry name" value="N-terminal domain of MutM-like DNA repair proteins"/>
    <property type="match status" value="1"/>
</dbReference>
<feature type="domain" description="Formamidopyrimidine-DNA glycosylase catalytic" evidence="1">
    <location>
        <begin position="2"/>
        <end position="106"/>
    </location>
</feature>
<accession>A0ABR4XNY3</accession>
<dbReference type="PROSITE" id="PS51068">
    <property type="entry name" value="FPG_CAT"/>
    <property type="match status" value="1"/>
</dbReference>
<evidence type="ECO:0000313" key="2">
    <source>
        <dbReference type="EMBL" id="KGO22623.1"/>
    </source>
</evidence>
<dbReference type="Pfam" id="PF01149">
    <property type="entry name" value="Fapy_DNA_glyco"/>
    <property type="match status" value="1"/>
</dbReference>
<protein>
    <recommendedName>
        <fullName evidence="1">Formamidopyrimidine-DNA glycosylase catalytic domain-containing protein</fullName>
    </recommendedName>
</protein>
<gene>
    <name evidence="2" type="ORF">Q757_08960</name>
</gene>
<name>A0ABR4XNY3_9LACO</name>
<dbReference type="InterPro" id="IPR035937">
    <property type="entry name" value="FPG_N"/>
</dbReference>
<evidence type="ECO:0000313" key="3">
    <source>
        <dbReference type="Proteomes" id="UP000030023"/>
    </source>
</evidence>
<proteinExistence type="predicted"/>
<dbReference type="Proteomes" id="UP000030023">
    <property type="component" value="Unassembled WGS sequence"/>
</dbReference>
<sequence length="117" mass="13378">MPELPEVETVRRGLLKYFPNKKITDIKIIYPKIIVGDPQEFVDSILGSKVSQIDRRGKFLLIRLSNDLTIVSHLRMEGRYSVETAGTQPHKHTEVIFDLEDGDRFFMMILANSAACN</sequence>
<dbReference type="Gene3D" id="3.20.190.10">
    <property type="entry name" value="MutM-like, N-terminal"/>
    <property type="match status" value="1"/>
</dbReference>
<evidence type="ECO:0000259" key="1">
    <source>
        <dbReference type="PROSITE" id="PS51068"/>
    </source>
</evidence>
<comment type="caution">
    <text evidence="2">The sequence shown here is derived from an EMBL/GenBank/DDBJ whole genome shotgun (WGS) entry which is preliminary data.</text>
</comment>
<reference evidence="2 3" key="1">
    <citation type="journal article" date="2014" name="Antonie Van Leeuwenhoek">
        <title>Oenococcus alcoholitolerans sp. nov., a lactic acid bacteria isolated from cachaca and ethanol fermentation processes.</title>
        <authorList>
            <person name="Badotti F."/>
            <person name="Moreira A.P."/>
            <person name="Tonon L.A."/>
            <person name="de Lucena B.T."/>
            <person name="Gomes Fde C."/>
            <person name="Kruger R."/>
            <person name="Thompson C.C."/>
            <person name="de Morais M.A.Jr."/>
            <person name="Rosa C.A."/>
            <person name="Thompson F.L."/>
        </authorList>
    </citation>
    <scope>NUCLEOTIDE SEQUENCE [LARGE SCALE GENOMIC DNA]</scope>
    <source>
        <strain evidence="2 3">UFRJ-M7.2.18</strain>
    </source>
</reference>
<dbReference type="InterPro" id="IPR012319">
    <property type="entry name" value="FPG_cat"/>
</dbReference>